<comment type="caution">
    <text evidence="1">The sequence shown here is derived from an EMBL/GenBank/DDBJ whole genome shotgun (WGS) entry which is preliminary data.</text>
</comment>
<organism evidence="1 2">
    <name type="scientific">Lithospermum erythrorhizon</name>
    <name type="common">Purple gromwell</name>
    <name type="synonym">Lithospermum officinale var. erythrorhizon</name>
    <dbReference type="NCBI Taxonomy" id="34254"/>
    <lineage>
        <taxon>Eukaryota</taxon>
        <taxon>Viridiplantae</taxon>
        <taxon>Streptophyta</taxon>
        <taxon>Embryophyta</taxon>
        <taxon>Tracheophyta</taxon>
        <taxon>Spermatophyta</taxon>
        <taxon>Magnoliopsida</taxon>
        <taxon>eudicotyledons</taxon>
        <taxon>Gunneridae</taxon>
        <taxon>Pentapetalae</taxon>
        <taxon>asterids</taxon>
        <taxon>lamiids</taxon>
        <taxon>Boraginales</taxon>
        <taxon>Boraginaceae</taxon>
        <taxon>Boraginoideae</taxon>
        <taxon>Lithospermeae</taxon>
        <taxon>Lithospermum</taxon>
    </lineage>
</organism>
<dbReference type="AlphaFoldDB" id="A0AAV3Q076"/>
<accession>A0AAV3Q076</accession>
<evidence type="ECO:0000313" key="1">
    <source>
        <dbReference type="EMBL" id="GAA0157119.1"/>
    </source>
</evidence>
<reference evidence="1 2" key="1">
    <citation type="submission" date="2024-01" db="EMBL/GenBank/DDBJ databases">
        <title>The complete chloroplast genome sequence of Lithospermum erythrorhizon: insights into the phylogenetic relationship among Boraginaceae species and the maternal lineages of purple gromwells.</title>
        <authorList>
            <person name="Okada T."/>
            <person name="Watanabe K."/>
        </authorList>
    </citation>
    <scope>NUCLEOTIDE SEQUENCE [LARGE SCALE GENOMIC DNA]</scope>
</reference>
<proteinExistence type="predicted"/>
<evidence type="ECO:0000313" key="2">
    <source>
        <dbReference type="Proteomes" id="UP001454036"/>
    </source>
</evidence>
<gene>
    <name evidence="1" type="ORF">LIER_14452</name>
</gene>
<keyword evidence="2" id="KW-1185">Reference proteome</keyword>
<dbReference type="CDD" id="cd09272">
    <property type="entry name" value="RNase_HI_RT_Ty1"/>
    <property type="match status" value="1"/>
</dbReference>
<protein>
    <submittedName>
        <fullName evidence="1">Uncharacterized protein</fullName>
    </submittedName>
</protein>
<dbReference type="Proteomes" id="UP001454036">
    <property type="component" value="Unassembled WGS sequence"/>
</dbReference>
<name>A0AAV3Q076_LITER</name>
<dbReference type="EMBL" id="BAABME010003032">
    <property type="protein sequence ID" value="GAA0157119.1"/>
    <property type="molecule type" value="Genomic_DNA"/>
</dbReference>
<sequence length="113" mass="12608">MESELISITKVGKEAEWLRDLLMDITLWLQPMGHISLFDASQAAKAHAYSEVYNGKSRHISMRHAYVREVIGNGVVTMTYVKIGDNLADPLTKPLSSEMVKSTATRMSLKISP</sequence>